<comment type="caution">
    <text evidence="3">The sequence shown here is derived from an EMBL/GenBank/DDBJ whole genome shotgun (WGS) entry which is preliminary data.</text>
</comment>
<evidence type="ECO:0000259" key="1">
    <source>
        <dbReference type="Pfam" id="PF14231"/>
    </source>
</evidence>
<name>A0ABD6F9K7_9PSEU</name>
<dbReference type="Gene3D" id="2.40.128.580">
    <property type="entry name" value="GXWXG domain"/>
    <property type="match status" value="1"/>
</dbReference>
<evidence type="ECO:0000313" key="4">
    <source>
        <dbReference type="Proteomes" id="UP000249324"/>
    </source>
</evidence>
<dbReference type="Pfam" id="PF14231">
    <property type="entry name" value="GXWXG"/>
    <property type="match status" value="1"/>
</dbReference>
<evidence type="ECO:0000313" key="3">
    <source>
        <dbReference type="EMBL" id="MFO7190756.1"/>
    </source>
</evidence>
<dbReference type="InterPro" id="IPR025568">
    <property type="entry name" value="DUF4334"/>
</dbReference>
<gene>
    <name evidence="3" type="ORF">DIU77_000720</name>
</gene>
<dbReference type="AlphaFoldDB" id="A0ABD6F9K7"/>
<dbReference type="EMBL" id="QGUI02000003">
    <property type="protein sequence ID" value="MFO7190756.1"/>
    <property type="molecule type" value="Genomic_DNA"/>
</dbReference>
<dbReference type="InterPro" id="IPR025951">
    <property type="entry name" value="GXWXG_dom"/>
</dbReference>
<sequence>MADLDAAARLTELQAGCTPDDALALFDALPTVRSVDLTGRWTGSELRTGHPMDGLLTASGWYGKQFDSTEDVHPLLFSADGEVFAVEPRKLPVAVADRIPLPVMERVRRALPVLRPVLRTRKPRARLRDVEFRGKVSAAMIYDHLPIIDVFRRVDEDTLLGAMDQRGAEQLYFFVLRRER</sequence>
<feature type="domain" description="GXWXG" evidence="1">
    <location>
        <begin position="24"/>
        <end position="79"/>
    </location>
</feature>
<evidence type="ECO:0000259" key="2">
    <source>
        <dbReference type="Pfam" id="PF14232"/>
    </source>
</evidence>
<proteinExistence type="predicted"/>
<organism evidence="3 4">
    <name type="scientific">Thermocrispum agreste</name>
    <dbReference type="NCBI Taxonomy" id="37925"/>
    <lineage>
        <taxon>Bacteria</taxon>
        <taxon>Bacillati</taxon>
        <taxon>Actinomycetota</taxon>
        <taxon>Actinomycetes</taxon>
        <taxon>Pseudonocardiales</taxon>
        <taxon>Pseudonocardiaceae</taxon>
        <taxon>Thermocrispum</taxon>
    </lineage>
</organism>
<feature type="domain" description="DUF4334" evidence="2">
    <location>
        <begin position="123"/>
        <end position="178"/>
    </location>
</feature>
<reference evidence="3 4" key="1">
    <citation type="journal article" date="2021" name="BMC Genomics">
        <title>Genome-resolved metagenome and metatranscriptome analyses of thermophilic composting reveal key bacterial players and their metabolic interactions.</title>
        <authorList>
            <person name="Braga L.P.P."/>
            <person name="Pereira R.V."/>
            <person name="Martins L.F."/>
            <person name="Moura L.M.S."/>
            <person name="Sanchez F.B."/>
            <person name="Patane J.S.L."/>
            <person name="da Silva A.M."/>
            <person name="Setubal J.C."/>
        </authorList>
    </citation>
    <scope>NUCLEOTIDE SEQUENCE [LARGE SCALE GENOMIC DNA]</scope>
    <source>
        <strain evidence="3">ZC4RG45</strain>
    </source>
</reference>
<dbReference type="Pfam" id="PF14232">
    <property type="entry name" value="DUF4334"/>
    <property type="match status" value="1"/>
</dbReference>
<dbReference type="Proteomes" id="UP000249324">
    <property type="component" value="Unassembled WGS sequence"/>
</dbReference>
<accession>A0ABD6F9K7</accession>
<protein>
    <submittedName>
        <fullName evidence="3">DUF4334 domain-containing protein</fullName>
    </submittedName>
</protein>